<dbReference type="PANTHER" id="PTHR34819">
    <property type="entry name" value="LARGE CYSTEINE-RICH PERIPLASMIC PROTEIN OMCB"/>
    <property type="match status" value="1"/>
</dbReference>
<dbReference type="Gene3D" id="2.60.40.1170">
    <property type="entry name" value="Mu homology domain, subdomain B"/>
    <property type="match status" value="2"/>
</dbReference>
<dbReference type="SUPFAM" id="SSF49447">
    <property type="entry name" value="Second domain of Mu2 adaptin subunit (ap50) of ap2 adaptor"/>
    <property type="match status" value="1"/>
</dbReference>
<dbReference type="EMBL" id="JAIOUQ010000010">
    <property type="protein sequence ID" value="MBZ2166321.1"/>
    <property type="molecule type" value="Genomic_DNA"/>
</dbReference>
<evidence type="ECO:0000313" key="4">
    <source>
        <dbReference type="Proteomes" id="UP000825933"/>
    </source>
</evidence>
<name>A0A8T5V377_9EURY</name>
<dbReference type="InterPro" id="IPR051172">
    <property type="entry name" value="Chlamydia_OmcB"/>
</dbReference>
<dbReference type="Pfam" id="PF13620">
    <property type="entry name" value="CarboxypepD_reg"/>
    <property type="match status" value="1"/>
</dbReference>
<accession>A0A8T5V377</accession>
<feature type="domain" description="Big-1" evidence="2">
    <location>
        <begin position="311"/>
        <end position="398"/>
    </location>
</feature>
<dbReference type="InterPro" id="IPR001434">
    <property type="entry name" value="OmcB-like_DUF11"/>
</dbReference>
<comment type="caution">
    <text evidence="3">The sequence shown here is derived from an EMBL/GenBank/DDBJ whole genome shotgun (WGS) entry which is preliminary data.</text>
</comment>
<feature type="domain" description="Big-1" evidence="2">
    <location>
        <begin position="35"/>
        <end position="130"/>
    </location>
</feature>
<dbReference type="InterPro" id="IPR047589">
    <property type="entry name" value="DUF11_rpt"/>
</dbReference>
<reference evidence="4" key="1">
    <citation type="journal article" date="2022" name="Microbiol. Resour. Announc.">
        <title>Draft Genome Sequence of a Methanogenic Archaeon from West Spitsbergen Permafrost.</title>
        <authorList>
            <person name="Trubitsyn V."/>
            <person name="Rivkina E."/>
            <person name="Shcherbakova V."/>
        </authorList>
    </citation>
    <scope>NUCLEOTIDE SEQUENCE [LARGE SCALE GENOMIC DNA]</scope>
    <source>
        <strain evidence="4">VT</strain>
    </source>
</reference>
<dbReference type="InterPro" id="IPR036168">
    <property type="entry name" value="AP2_Mu_C_sf"/>
</dbReference>
<protein>
    <submittedName>
        <fullName evidence="3">DUF11 domain-containing protein</fullName>
    </submittedName>
</protein>
<dbReference type="NCBIfam" id="TIGR01451">
    <property type="entry name" value="B_ant_repeat"/>
    <property type="match status" value="5"/>
</dbReference>
<dbReference type="Pfam" id="PF02369">
    <property type="entry name" value="Big_1"/>
    <property type="match status" value="1"/>
</dbReference>
<dbReference type="InterPro" id="IPR008964">
    <property type="entry name" value="Invasin/intimin_cell_adhesion"/>
</dbReference>
<sequence>MFVLVFAFVFTICGAATAATPHTVTTINSHNDNLTVSTLQANSKKASKAKNTSPIADPIITGTVTINEYGHIRALKGATVTVNSTASNSKVLGTTKTDQNGYYSINFYSTDPQYRVTASYIGCNNITKTVTVSQGPNYPTDPNYYGTSNIELTPKTATLTGTGSGRNIYIQGGNKLGFAGIINVRVDGTTYQAYCIDLFTPISIGDTLLVNGPLPGTAGDLPSEVDWGKVTYVLNNYNPSSNDEAAAIQCAIWYFTSVHYGPYGGPNPVTGYYQFMTAPNDGRIDGAYGSTTVRTRAWEIINAAVSVKYPNSITLSPETTKISNGQSATVTATVKDHDGNPLQGITVNFQKDKGTLSQTSGITNALGQVSVTLSSIPNFSSAIVTAYVSGNYGNLLYDNQYTTRKQNLAARNLLPLTLSDISVINTDVTANVALSQTANSPVNVGDTVTYRVTATNNGPNAATGIMITDILPAGLTGFTVTPSVGTYYNNVWVIPSLANGATATLTITGTATASMAGTTTINTATETAQDQYISQLPTTTASVHVNQAGLTITNTGTTPVNVGDTGTFTITINNNGPDAATNIKINDIIPNGFTANTHGIGTYDGTTWTITSLASGATATLTFTKTNIPASMAGTTTTNTATATWNEYPKTVTIPNSNIHVKQANVALSQTVNTPVNVGDTVNYIITALNNGPDTATNININDIIPAGLIGAIITPSAGTTYSNGIWNIPSLAYLASATLNISGTAGSTMAGTTTTNTATRTSQTEYNNQPTATAANVYTKKADIKITNYTANGITTWSCYNTPALVSDVVNYGPDDATGVIAQYILPSGVKFISADTRGVGTYTYAYNTATGIGTITWTIGYMPNGGFGTIDVFALINKTGQLTTTAKVTHSDQYDPTPNPSKNYILTVPTSADIALTQTSSNNNPNTGDEITLTVNVTNNGPDNAAGVVITDTLPTGLEINLQKTNTHGIGTLTYDPTTRLLTWTIGQMNYGTLPAILDIVATVTTTDPIINNAIRNTPPQYDWNYNNNAQKVYLNTGTYVKQTDLKITNYNANGITTWSCYNTPTLVSDVVNYGPDDATGVIAQYILPSGVKFISADTRGVGTYTYAYNTATGIGTITWTIGYMPNGGFGTIDVFALINKTGQLTTTAKVTHSDQYDPTPNPSKNYILTVPTSADIALTQTSSNNNPNTGDEITLTVNVTNNGPDNAAGVVITDTLPTGLEINLQKTNTHGIGTLTYDPTTRLLTWTIGQMNYGTLPAILDIVATVTTTDPIINNAIRNTPPQYDWNYNNNAQKVYLPLNSFN</sequence>
<proteinExistence type="inferred from homology"/>
<evidence type="ECO:0000256" key="1">
    <source>
        <dbReference type="ARBA" id="ARBA00010116"/>
    </source>
</evidence>
<dbReference type="RefSeq" id="WP_223791873.1">
    <property type="nucleotide sequence ID" value="NZ_JAIOUQ010000010.1"/>
</dbReference>
<keyword evidence="4" id="KW-1185">Reference proteome</keyword>
<dbReference type="PANTHER" id="PTHR34819:SF3">
    <property type="entry name" value="CELL SURFACE PROTEIN"/>
    <property type="match status" value="1"/>
</dbReference>
<evidence type="ECO:0000259" key="2">
    <source>
        <dbReference type="SMART" id="SM00634"/>
    </source>
</evidence>
<dbReference type="InterPro" id="IPR003344">
    <property type="entry name" value="Big_1_dom"/>
</dbReference>
<comment type="similarity">
    <text evidence="1">Belongs to the intimin/invasin family.</text>
</comment>
<dbReference type="Pfam" id="PF01345">
    <property type="entry name" value="DUF11"/>
    <property type="match status" value="7"/>
</dbReference>
<dbReference type="SUPFAM" id="SSF49464">
    <property type="entry name" value="Carboxypeptidase regulatory domain-like"/>
    <property type="match status" value="1"/>
</dbReference>
<dbReference type="Proteomes" id="UP000825933">
    <property type="component" value="Unassembled WGS sequence"/>
</dbReference>
<dbReference type="Gene3D" id="2.60.40.10">
    <property type="entry name" value="Immunoglobulins"/>
    <property type="match status" value="3"/>
</dbReference>
<dbReference type="SUPFAM" id="SSF49373">
    <property type="entry name" value="Invasin/intimin cell-adhesion fragments"/>
    <property type="match status" value="1"/>
</dbReference>
<dbReference type="InterPro" id="IPR013783">
    <property type="entry name" value="Ig-like_fold"/>
</dbReference>
<dbReference type="InterPro" id="IPR008969">
    <property type="entry name" value="CarboxyPept-like_regulatory"/>
</dbReference>
<gene>
    <name evidence="3" type="ORF">K8N75_09755</name>
</gene>
<evidence type="ECO:0000313" key="3">
    <source>
        <dbReference type="EMBL" id="MBZ2166321.1"/>
    </source>
</evidence>
<dbReference type="SMART" id="SM00634">
    <property type="entry name" value="BID_1"/>
    <property type="match status" value="2"/>
</dbReference>
<organism evidence="3 4">
    <name type="scientific">Methanobacterium spitsbergense</name>
    <dbReference type="NCBI Taxonomy" id="2874285"/>
    <lineage>
        <taxon>Archaea</taxon>
        <taxon>Methanobacteriati</taxon>
        <taxon>Methanobacteriota</taxon>
        <taxon>Methanomada group</taxon>
        <taxon>Methanobacteria</taxon>
        <taxon>Methanobacteriales</taxon>
        <taxon>Methanobacteriaceae</taxon>
        <taxon>Methanobacterium</taxon>
    </lineage>
</organism>